<evidence type="ECO:0000313" key="2">
    <source>
        <dbReference type="Proteomes" id="UP000691718"/>
    </source>
</evidence>
<keyword evidence="2" id="KW-1185">Reference proteome</keyword>
<gene>
    <name evidence="1" type="ORF">PAPOLLO_LOCUS5525</name>
</gene>
<name>A0A8S3WFF5_PARAO</name>
<dbReference type="AlphaFoldDB" id="A0A8S3WFF5"/>
<evidence type="ECO:0000313" key="1">
    <source>
        <dbReference type="EMBL" id="CAG4956420.1"/>
    </source>
</evidence>
<reference evidence="1" key="1">
    <citation type="submission" date="2021-04" db="EMBL/GenBank/DDBJ databases">
        <authorList>
            <person name="Tunstrom K."/>
        </authorList>
    </citation>
    <scope>NUCLEOTIDE SEQUENCE</scope>
</reference>
<dbReference type="EMBL" id="CAJQZP010000321">
    <property type="protein sequence ID" value="CAG4956420.1"/>
    <property type="molecule type" value="Genomic_DNA"/>
</dbReference>
<dbReference type="OrthoDB" id="5956066at2759"/>
<proteinExistence type="predicted"/>
<comment type="caution">
    <text evidence="1">The sequence shown here is derived from an EMBL/GenBank/DDBJ whole genome shotgun (WGS) entry which is preliminary data.</text>
</comment>
<protein>
    <submittedName>
        <fullName evidence="1">(apollo) hypothetical protein</fullName>
    </submittedName>
</protein>
<sequence length="356" mass="41214">MVELFFIGLPGREQMRWKQTQACKDIEVMCLLILRLFCVLIKREYSLNTTNKCFDGKKGHPVLPIVTDNAMIIIYLLWSFGLAAVTAAPNGLQVLFPELHRQYSFVVKTNSSSGILAPREGNTFWTLEGRLLVTVYDNYTKVRFKLDDLKTSYQSEEAARFLKKTWEAEYQANGLISGIYVGDEPVWATNMKRALTVNFQMKKETGTYGNYEPCLYENCLMVYTVVGESIKKYCSLKVSSANTEHSWSSVPWTQDYVERNVPEVISTSERVYEFDEKRGLICMSMNGNFQYKIHDHILYVASELSLYYDMDVPVESIEKLNLSRREIQYDAGDYRNPSNFIKVMTQHDLKNRTYEV</sequence>
<accession>A0A8S3WFF5</accession>
<organism evidence="1 2">
    <name type="scientific">Parnassius apollo</name>
    <name type="common">Apollo butterfly</name>
    <name type="synonym">Papilio apollo</name>
    <dbReference type="NCBI Taxonomy" id="110799"/>
    <lineage>
        <taxon>Eukaryota</taxon>
        <taxon>Metazoa</taxon>
        <taxon>Ecdysozoa</taxon>
        <taxon>Arthropoda</taxon>
        <taxon>Hexapoda</taxon>
        <taxon>Insecta</taxon>
        <taxon>Pterygota</taxon>
        <taxon>Neoptera</taxon>
        <taxon>Endopterygota</taxon>
        <taxon>Lepidoptera</taxon>
        <taxon>Glossata</taxon>
        <taxon>Ditrysia</taxon>
        <taxon>Papilionoidea</taxon>
        <taxon>Papilionidae</taxon>
        <taxon>Parnassiinae</taxon>
        <taxon>Parnassini</taxon>
        <taxon>Parnassius</taxon>
        <taxon>Parnassius</taxon>
    </lineage>
</organism>
<dbReference type="Proteomes" id="UP000691718">
    <property type="component" value="Unassembled WGS sequence"/>
</dbReference>